<keyword evidence="12 19" id="KW-1133">Transmembrane helix</keyword>
<dbReference type="EMBL" id="JACBZA010000001">
    <property type="protein sequence ID" value="NYH84836.1"/>
    <property type="molecule type" value="Genomic_DNA"/>
</dbReference>
<dbReference type="InterPro" id="IPR003805">
    <property type="entry name" value="CobS"/>
</dbReference>
<evidence type="ECO:0000256" key="10">
    <source>
        <dbReference type="ARBA" id="ARBA00022692"/>
    </source>
</evidence>
<comment type="cofactor">
    <cofactor evidence="1 19">
        <name>Mg(2+)</name>
        <dbReference type="ChEBI" id="CHEBI:18420"/>
    </cofactor>
</comment>
<sequence>MRSADSAAPGEGAGGHAFAGAGGGAREGAARGRGLVLAVTMFTAVPVPGRWTGTPVDRGTAGRAVCWLPFVGALLGALAGLPLLAVTALVPDGTGALLGAALAVATLALVTRGLHLDGLADTVDGLGSSAPADRALAIMRQPDIGPFGVVTVVLLLLVKVAALAALANQAPVAALLALAAAEGAGRLGVVWATGAGVASARPGGFGALVAGTTTRPAHLLLTSAVAAGCLLPLGWDQPRLAGALVATLAVGLGAAVAWRRHVVRRLGGVTGDVFGSVVELGAAAGLLAAVLLSSA</sequence>
<dbReference type="Proteomes" id="UP000533017">
    <property type="component" value="Unassembled WGS sequence"/>
</dbReference>
<feature type="transmembrane region" description="Helical" evidence="19">
    <location>
        <begin position="67"/>
        <end position="90"/>
    </location>
</feature>
<evidence type="ECO:0000256" key="13">
    <source>
        <dbReference type="ARBA" id="ARBA00023136"/>
    </source>
</evidence>
<organism evidence="20 21">
    <name type="scientific">Actinopolymorpha cephalotaxi</name>
    <dbReference type="NCBI Taxonomy" id="504797"/>
    <lineage>
        <taxon>Bacteria</taxon>
        <taxon>Bacillati</taxon>
        <taxon>Actinomycetota</taxon>
        <taxon>Actinomycetes</taxon>
        <taxon>Propionibacteriales</taxon>
        <taxon>Actinopolymorphaceae</taxon>
        <taxon>Actinopolymorpha</taxon>
    </lineage>
</organism>
<dbReference type="HAMAP" id="MF_00719">
    <property type="entry name" value="CobS"/>
    <property type="match status" value="1"/>
</dbReference>
<evidence type="ECO:0000256" key="1">
    <source>
        <dbReference type="ARBA" id="ARBA00001946"/>
    </source>
</evidence>
<reference evidence="20 21" key="1">
    <citation type="submission" date="2020-07" db="EMBL/GenBank/DDBJ databases">
        <title>Sequencing the genomes of 1000 actinobacteria strains.</title>
        <authorList>
            <person name="Klenk H.-P."/>
        </authorList>
    </citation>
    <scope>NUCLEOTIDE SEQUENCE [LARGE SCALE GENOMIC DNA]</scope>
    <source>
        <strain evidence="20 21">DSM 45117</strain>
    </source>
</reference>
<evidence type="ECO:0000256" key="15">
    <source>
        <dbReference type="ARBA" id="ARBA00032605"/>
    </source>
</evidence>
<keyword evidence="9 19" id="KW-0808">Transferase</keyword>
<evidence type="ECO:0000256" key="16">
    <source>
        <dbReference type="ARBA" id="ARBA00032853"/>
    </source>
</evidence>
<dbReference type="Pfam" id="PF02654">
    <property type="entry name" value="CobS"/>
    <property type="match status" value="1"/>
</dbReference>
<keyword evidence="13 19" id="KW-0472">Membrane</keyword>
<evidence type="ECO:0000256" key="4">
    <source>
        <dbReference type="ARBA" id="ARBA00010561"/>
    </source>
</evidence>
<evidence type="ECO:0000256" key="9">
    <source>
        <dbReference type="ARBA" id="ARBA00022679"/>
    </source>
</evidence>
<keyword evidence="7 19" id="KW-1003">Cell membrane</keyword>
<evidence type="ECO:0000256" key="17">
    <source>
        <dbReference type="ARBA" id="ARBA00048623"/>
    </source>
</evidence>
<feature type="transmembrane region" description="Helical" evidence="19">
    <location>
        <begin position="270"/>
        <end position="292"/>
    </location>
</feature>
<comment type="caution">
    <text evidence="20">The sequence shown here is derived from an EMBL/GenBank/DDBJ whole genome shotgun (WGS) entry which is preliminary data.</text>
</comment>
<gene>
    <name evidence="19" type="primary">cobS</name>
    <name evidence="20" type="ORF">FHR37_003687</name>
</gene>
<comment type="function">
    <text evidence="14 19">Joins adenosylcobinamide-GDP and alpha-ribazole to generate adenosylcobalamin (Ado-cobalamin). Also synthesizes adenosylcobalamin 5'-phosphate from adenosylcobinamide-GDP and alpha-ribazole 5'-phosphate.</text>
</comment>
<feature type="transmembrane region" description="Helical" evidence="19">
    <location>
        <begin position="96"/>
        <end position="114"/>
    </location>
</feature>
<evidence type="ECO:0000256" key="5">
    <source>
        <dbReference type="ARBA" id="ARBA00013200"/>
    </source>
</evidence>
<evidence type="ECO:0000256" key="3">
    <source>
        <dbReference type="ARBA" id="ARBA00004663"/>
    </source>
</evidence>
<evidence type="ECO:0000256" key="19">
    <source>
        <dbReference type="HAMAP-Rule" id="MF_00719"/>
    </source>
</evidence>
<evidence type="ECO:0000256" key="7">
    <source>
        <dbReference type="ARBA" id="ARBA00022475"/>
    </source>
</evidence>
<evidence type="ECO:0000256" key="11">
    <source>
        <dbReference type="ARBA" id="ARBA00022842"/>
    </source>
</evidence>
<dbReference type="PANTHER" id="PTHR34148">
    <property type="entry name" value="ADENOSYLCOBINAMIDE-GDP RIBAZOLETRANSFERASE"/>
    <property type="match status" value="1"/>
</dbReference>
<accession>A0ABX2S697</accession>
<evidence type="ECO:0000313" key="21">
    <source>
        <dbReference type="Proteomes" id="UP000533017"/>
    </source>
</evidence>
<feature type="transmembrane region" description="Helical" evidence="19">
    <location>
        <begin position="241"/>
        <end position="258"/>
    </location>
</feature>
<comment type="pathway">
    <text evidence="3 19">Cofactor biosynthesis; adenosylcobalamin biosynthesis; adenosylcobalamin from cob(II)yrinate a,c-diamide: step 7/7.</text>
</comment>
<comment type="catalytic activity">
    <reaction evidence="17 19">
        <text>alpha-ribazole + adenosylcob(III)inamide-GDP = adenosylcob(III)alamin + GMP + H(+)</text>
        <dbReference type="Rhea" id="RHEA:16049"/>
        <dbReference type="ChEBI" id="CHEBI:10329"/>
        <dbReference type="ChEBI" id="CHEBI:15378"/>
        <dbReference type="ChEBI" id="CHEBI:18408"/>
        <dbReference type="ChEBI" id="CHEBI:58115"/>
        <dbReference type="ChEBI" id="CHEBI:60487"/>
        <dbReference type="EC" id="2.7.8.26"/>
    </reaction>
</comment>
<keyword evidence="8 19" id="KW-0169">Cobalamin biosynthesis</keyword>
<keyword evidence="21" id="KW-1185">Reference proteome</keyword>
<feature type="transmembrane region" description="Helical" evidence="19">
    <location>
        <begin position="217"/>
        <end position="235"/>
    </location>
</feature>
<dbReference type="GO" id="GO:0051073">
    <property type="term" value="F:adenosylcobinamide-GDP ribazoletransferase activity"/>
    <property type="evidence" value="ECO:0007669"/>
    <property type="project" value="UniProtKB-EC"/>
</dbReference>
<dbReference type="EC" id="2.7.8.26" evidence="5 19"/>
<name>A0ABX2S697_9ACTN</name>
<dbReference type="RefSeq" id="WP_202818147.1">
    <property type="nucleotide sequence ID" value="NZ_FOOI01000009.1"/>
</dbReference>
<comment type="catalytic activity">
    <reaction evidence="18 19">
        <text>alpha-ribazole 5'-phosphate + adenosylcob(III)inamide-GDP = adenosylcob(III)alamin 5'-phosphate + GMP + H(+)</text>
        <dbReference type="Rhea" id="RHEA:23560"/>
        <dbReference type="ChEBI" id="CHEBI:15378"/>
        <dbReference type="ChEBI" id="CHEBI:57918"/>
        <dbReference type="ChEBI" id="CHEBI:58115"/>
        <dbReference type="ChEBI" id="CHEBI:60487"/>
        <dbReference type="ChEBI" id="CHEBI:60493"/>
        <dbReference type="EC" id="2.7.8.26"/>
    </reaction>
</comment>
<feature type="transmembrane region" description="Helical" evidence="19">
    <location>
        <begin position="144"/>
        <end position="166"/>
    </location>
</feature>
<evidence type="ECO:0000313" key="20">
    <source>
        <dbReference type="EMBL" id="NYH84836.1"/>
    </source>
</evidence>
<evidence type="ECO:0000256" key="14">
    <source>
        <dbReference type="ARBA" id="ARBA00025228"/>
    </source>
</evidence>
<keyword evidence="11 19" id="KW-0460">Magnesium</keyword>
<dbReference type="PANTHER" id="PTHR34148:SF1">
    <property type="entry name" value="ADENOSYLCOBINAMIDE-GDP RIBAZOLETRANSFERASE"/>
    <property type="match status" value="1"/>
</dbReference>
<evidence type="ECO:0000256" key="18">
    <source>
        <dbReference type="ARBA" id="ARBA00049504"/>
    </source>
</evidence>
<keyword evidence="10 19" id="KW-0812">Transmembrane</keyword>
<evidence type="ECO:0000256" key="12">
    <source>
        <dbReference type="ARBA" id="ARBA00022989"/>
    </source>
</evidence>
<proteinExistence type="inferred from homology"/>
<protein>
    <recommendedName>
        <fullName evidence="6 19">Adenosylcobinamide-GDP ribazoletransferase</fullName>
        <ecNumber evidence="5 19">2.7.8.26</ecNumber>
    </recommendedName>
    <alternativeName>
        <fullName evidence="16 19">Cobalamin synthase</fullName>
    </alternativeName>
    <alternativeName>
        <fullName evidence="15 19">Cobalamin-5'-phosphate synthase</fullName>
    </alternativeName>
</protein>
<comment type="subcellular location">
    <subcellularLocation>
        <location evidence="2 19">Cell membrane</location>
        <topology evidence="2 19">Multi-pass membrane protein</topology>
    </subcellularLocation>
</comment>
<evidence type="ECO:0000256" key="6">
    <source>
        <dbReference type="ARBA" id="ARBA00015850"/>
    </source>
</evidence>
<evidence type="ECO:0000256" key="8">
    <source>
        <dbReference type="ARBA" id="ARBA00022573"/>
    </source>
</evidence>
<evidence type="ECO:0000256" key="2">
    <source>
        <dbReference type="ARBA" id="ARBA00004651"/>
    </source>
</evidence>
<comment type="similarity">
    <text evidence="4 19">Belongs to the CobS family.</text>
</comment>